<feature type="domain" description="Amidohydrolase 3" evidence="1">
    <location>
        <begin position="99"/>
        <end position="591"/>
    </location>
</feature>
<dbReference type="PANTHER" id="PTHR22642">
    <property type="entry name" value="IMIDAZOLONEPROPIONASE"/>
    <property type="match status" value="1"/>
</dbReference>
<dbReference type="Proteomes" id="UP000198549">
    <property type="component" value="Chromosome I"/>
</dbReference>
<dbReference type="Proteomes" id="UP000460142">
    <property type="component" value="Unassembled WGS sequence"/>
</dbReference>
<dbReference type="CDD" id="cd01300">
    <property type="entry name" value="YtcJ_like"/>
    <property type="match status" value="1"/>
</dbReference>
<dbReference type="SUPFAM" id="SSF51556">
    <property type="entry name" value="Metallo-dependent hydrolases"/>
    <property type="match status" value="1"/>
</dbReference>
<evidence type="ECO:0000313" key="2">
    <source>
        <dbReference type="EMBL" id="KAB0488774.1"/>
    </source>
</evidence>
<dbReference type="EMBL" id="LT629709">
    <property type="protein sequence ID" value="SDO16682.1"/>
    <property type="molecule type" value="Genomic_DNA"/>
</dbReference>
<reference evidence="3 4" key="1">
    <citation type="submission" date="2016-10" db="EMBL/GenBank/DDBJ databases">
        <authorList>
            <person name="de Groot N.N."/>
        </authorList>
    </citation>
    <scope>NUCLEOTIDE SEQUENCE [LARGE SCALE GENOMIC DNA]</scope>
    <source>
        <strain evidence="3 4">BS3776</strain>
    </source>
</reference>
<dbReference type="InterPro" id="IPR011059">
    <property type="entry name" value="Metal-dep_hydrolase_composite"/>
</dbReference>
<dbReference type="InterPro" id="IPR032466">
    <property type="entry name" value="Metal_Hydrolase"/>
</dbReference>
<dbReference type="Gene3D" id="3.20.20.140">
    <property type="entry name" value="Metal-dependent hydrolases"/>
    <property type="match status" value="1"/>
</dbReference>
<dbReference type="SUPFAM" id="SSF51338">
    <property type="entry name" value="Composite domain of metallo-dependent hydrolases"/>
    <property type="match status" value="1"/>
</dbReference>
<dbReference type="EMBL" id="VZPS01000001">
    <property type="protein sequence ID" value="KAB0488774.1"/>
    <property type="molecule type" value="Genomic_DNA"/>
</dbReference>
<dbReference type="AlphaFoldDB" id="A0A1H0HC10"/>
<dbReference type="Gene3D" id="2.30.40.10">
    <property type="entry name" value="Urease, subunit C, domain 1"/>
    <property type="match status" value="1"/>
</dbReference>
<proteinExistence type="predicted"/>
<gene>
    <name evidence="2" type="ORF">F7R15_02620</name>
    <name evidence="3" type="ORF">SAMN04490202_0041</name>
</gene>
<dbReference type="RefSeq" id="WP_083659289.1">
    <property type="nucleotide sequence ID" value="NZ_LT629709.1"/>
</dbReference>
<evidence type="ECO:0000313" key="4">
    <source>
        <dbReference type="Proteomes" id="UP000198549"/>
    </source>
</evidence>
<dbReference type="OrthoDB" id="9031471at2"/>
<name>A0A1H0HC10_PSERE</name>
<keyword evidence="2" id="KW-0378">Hydrolase</keyword>
<sequence length="596" mass="65367">MKCIRLKKSYPGKSSKKLITLRWASIGILVSGFSFSGLSAASTKAAAQVADTVYFGGSILTMEGDSPTYAEAISVKDGKILSIGKKIDVLKDQGEHSRLVDLQSKVLLPGFIDAHGHAWTTGFQKLSANLLPPPDGGGKSIHAVLEALKSWQQKNAAAIDKVGWIIGFGYDDSQLEEGEHPTADDLDHVSTDLPVVIIHQSAHLAVMNHKALEMSGISAETPNPPGGVIRRTSDGKTPNGVLEEMAFFAPIFKLMATFDPSVNETIALAGADYYAQYGFTTAQEGRASKVQVETWQKLASQKKMKIDVAAYPDLQAEGEFMKTVSAGTDYDNHFRIAGVKLSLDGSPQGRTAWLTEPYKIPPPGMPADYKGYPAIPEEKVREELVNTAFENNWQLLAHCNGDAASDAFIDAVEKAEKKFGKGDRRTVMIHAQAVREDQLDMMKTLGIIPSFFGMQMFYWGDWHRDVTVGKERAFRWDPAASAIKRGMLFTEHHDAPVATPSAMMIIFASVNRTSRTQEVIGPDQRISPYMALKSITAFAAYQYFEERSKGTLQPGKLADFVILDKDPTKVPPETINNIMVLETIKEGDTVYQAVKR</sequence>
<accession>A0A1H0HC10</accession>
<dbReference type="InterPro" id="IPR033932">
    <property type="entry name" value="YtcJ-like"/>
</dbReference>
<organism evidence="3 4">
    <name type="scientific">Pseudomonas reinekei</name>
    <dbReference type="NCBI Taxonomy" id="395598"/>
    <lineage>
        <taxon>Bacteria</taxon>
        <taxon>Pseudomonadati</taxon>
        <taxon>Pseudomonadota</taxon>
        <taxon>Gammaproteobacteria</taxon>
        <taxon>Pseudomonadales</taxon>
        <taxon>Pseudomonadaceae</taxon>
        <taxon>Pseudomonas</taxon>
    </lineage>
</organism>
<reference evidence="2 5" key="2">
    <citation type="submission" date="2019-09" db="EMBL/GenBank/DDBJ databases">
        <title>Draft genome sequences of 48 bacterial type strains from the CCUG.</title>
        <authorList>
            <person name="Tunovic T."/>
            <person name="Pineiro-Iglesias B."/>
            <person name="Unosson C."/>
            <person name="Inganas E."/>
            <person name="Ohlen M."/>
            <person name="Cardew S."/>
            <person name="Jensie-Markopoulos S."/>
            <person name="Salva-Serra F."/>
            <person name="Jaen-Luchoro D."/>
            <person name="Karlsson R."/>
            <person name="Svensson-Stadler L."/>
            <person name="Chun J."/>
            <person name="Moore E."/>
        </authorList>
    </citation>
    <scope>NUCLEOTIDE SEQUENCE [LARGE SCALE GENOMIC DNA]</scope>
    <source>
        <strain evidence="2 5">CCUG 53116</strain>
    </source>
</reference>
<dbReference type="PANTHER" id="PTHR22642:SF2">
    <property type="entry name" value="PROTEIN LONG AFTER FAR-RED 3"/>
    <property type="match status" value="1"/>
</dbReference>
<evidence type="ECO:0000313" key="5">
    <source>
        <dbReference type="Proteomes" id="UP000460142"/>
    </source>
</evidence>
<dbReference type="GO" id="GO:0016810">
    <property type="term" value="F:hydrolase activity, acting on carbon-nitrogen (but not peptide) bonds"/>
    <property type="evidence" value="ECO:0007669"/>
    <property type="project" value="InterPro"/>
</dbReference>
<dbReference type="InterPro" id="IPR013108">
    <property type="entry name" value="Amidohydro_3"/>
</dbReference>
<protein>
    <submittedName>
        <fullName evidence="2">Amidohydrolase</fullName>
    </submittedName>
</protein>
<evidence type="ECO:0000313" key="3">
    <source>
        <dbReference type="EMBL" id="SDO16682.1"/>
    </source>
</evidence>
<dbReference type="Pfam" id="PF07969">
    <property type="entry name" value="Amidohydro_3"/>
    <property type="match status" value="1"/>
</dbReference>
<evidence type="ECO:0000259" key="1">
    <source>
        <dbReference type="Pfam" id="PF07969"/>
    </source>
</evidence>
<dbReference type="Gene3D" id="3.10.310.70">
    <property type="match status" value="1"/>
</dbReference>